<evidence type="ECO:0008006" key="5">
    <source>
        <dbReference type="Google" id="ProtNLM"/>
    </source>
</evidence>
<reference evidence="3 4" key="1">
    <citation type="submission" date="2023-03" db="EMBL/GenBank/DDBJ databases">
        <title>High recombination rates correlate with genetic variation in Cardiocondyla obscurior ants.</title>
        <authorList>
            <person name="Errbii M."/>
        </authorList>
    </citation>
    <scope>NUCLEOTIDE SEQUENCE [LARGE SCALE GENOMIC DNA]</scope>
    <source>
        <strain evidence="3">Alpha-2009</strain>
        <tissue evidence="3">Whole body</tissue>
    </source>
</reference>
<sequence>MRDVGVEKETLDRANKGPRDTETWKSSDASANGGEQCERKGIRFRPSGIISLFSRSIHGGFSRDKKKERERVIFSFSVGSLCENKRLIRMTCVANFEKRKFEGRRAHFLFSLFLSLTSQLLLFYIIFYFYLEMKHHRYLTKFPSRL</sequence>
<evidence type="ECO:0000256" key="1">
    <source>
        <dbReference type="SAM" id="MobiDB-lite"/>
    </source>
</evidence>
<keyword evidence="2" id="KW-0812">Transmembrane</keyword>
<evidence type="ECO:0000313" key="4">
    <source>
        <dbReference type="Proteomes" id="UP001430953"/>
    </source>
</evidence>
<keyword evidence="2" id="KW-0472">Membrane</keyword>
<comment type="caution">
    <text evidence="3">The sequence shown here is derived from an EMBL/GenBank/DDBJ whole genome shotgun (WGS) entry which is preliminary data.</text>
</comment>
<feature type="transmembrane region" description="Helical" evidence="2">
    <location>
        <begin position="108"/>
        <end position="131"/>
    </location>
</feature>
<accession>A0AAW2GDM8</accession>
<organism evidence="3 4">
    <name type="scientific">Cardiocondyla obscurior</name>
    <dbReference type="NCBI Taxonomy" id="286306"/>
    <lineage>
        <taxon>Eukaryota</taxon>
        <taxon>Metazoa</taxon>
        <taxon>Ecdysozoa</taxon>
        <taxon>Arthropoda</taxon>
        <taxon>Hexapoda</taxon>
        <taxon>Insecta</taxon>
        <taxon>Pterygota</taxon>
        <taxon>Neoptera</taxon>
        <taxon>Endopterygota</taxon>
        <taxon>Hymenoptera</taxon>
        <taxon>Apocrita</taxon>
        <taxon>Aculeata</taxon>
        <taxon>Formicoidea</taxon>
        <taxon>Formicidae</taxon>
        <taxon>Myrmicinae</taxon>
        <taxon>Cardiocondyla</taxon>
    </lineage>
</organism>
<keyword evidence="4" id="KW-1185">Reference proteome</keyword>
<proteinExistence type="predicted"/>
<dbReference type="EMBL" id="JADYXP020000004">
    <property type="protein sequence ID" value="KAL0125336.1"/>
    <property type="molecule type" value="Genomic_DNA"/>
</dbReference>
<protein>
    <recommendedName>
        <fullName evidence="5">Transmembrane protein</fullName>
    </recommendedName>
</protein>
<evidence type="ECO:0000313" key="3">
    <source>
        <dbReference type="EMBL" id="KAL0125336.1"/>
    </source>
</evidence>
<feature type="region of interest" description="Disordered" evidence="1">
    <location>
        <begin position="1"/>
        <end position="37"/>
    </location>
</feature>
<evidence type="ECO:0000256" key="2">
    <source>
        <dbReference type="SAM" id="Phobius"/>
    </source>
</evidence>
<name>A0AAW2GDM8_9HYME</name>
<keyword evidence="2" id="KW-1133">Transmembrane helix</keyword>
<dbReference type="Proteomes" id="UP001430953">
    <property type="component" value="Unassembled WGS sequence"/>
</dbReference>
<dbReference type="AlphaFoldDB" id="A0AAW2GDM8"/>
<gene>
    <name evidence="3" type="ORF">PUN28_004463</name>
</gene>
<feature type="compositionally biased region" description="Basic and acidic residues" evidence="1">
    <location>
        <begin position="1"/>
        <end position="25"/>
    </location>
</feature>